<evidence type="ECO:0000256" key="2">
    <source>
        <dbReference type="ARBA" id="ARBA00005866"/>
    </source>
</evidence>
<dbReference type="RefSeq" id="WP_418890027.1">
    <property type="nucleotide sequence ID" value="NZ_JBEUWX010000001.1"/>
</dbReference>
<keyword evidence="6" id="KW-1185">Reference proteome</keyword>
<evidence type="ECO:0000313" key="6">
    <source>
        <dbReference type="Proteomes" id="UP001574673"/>
    </source>
</evidence>
<evidence type="ECO:0000313" key="5">
    <source>
        <dbReference type="EMBL" id="MFA9948855.1"/>
    </source>
</evidence>
<name>A0ABV4UCP4_9RHOO</name>
<dbReference type="CDD" id="cd09020">
    <property type="entry name" value="D-hex-6-P-epi_like"/>
    <property type="match status" value="1"/>
</dbReference>
<dbReference type="InterPro" id="IPR011013">
    <property type="entry name" value="Gal_mutarotase_sf_dom"/>
</dbReference>
<evidence type="ECO:0000256" key="3">
    <source>
        <dbReference type="ARBA" id="ARBA00023235"/>
    </source>
</evidence>
<dbReference type="InterPro" id="IPR014718">
    <property type="entry name" value="GH-type_carb-bd"/>
</dbReference>
<accession>A0ABV4UCP4</accession>
<dbReference type="EMBL" id="JBEUWX010000001">
    <property type="protein sequence ID" value="MFA9948855.1"/>
    <property type="molecule type" value="Genomic_DNA"/>
</dbReference>
<protein>
    <recommendedName>
        <fullName evidence="4">Putative glucose-6-phosphate 1-epimerase</fullName>
        <ecNumber evidence="4">5.1.3.15</ecNumber>
    </recommendedName>
</protein>
<dbReference type="PIRSF" id="PIRSF016020">
    <property type="entry name" value="PHexose_mutarotase"/>
    <property type="match status" value="1"/>
</dbReference>
<proteinExistence type="inferred from homology"/>
<organism evidence="5 6">
    <name type="scientific">Dentiradicibacter hellwigii</name>
    <dbReference type="NCBI Taxonomy" id="3149053"/>
    <lineage>
        <taxon>Bacteria</taxon>
        <taxon>Pseudomonadati</taxon>
        <taxon>Pseudomonadota</taxon>
        <taxon>Betaproteobacteria</taxon>
        <taxon>Rhodocyclales</taxon>
        <taxon>Rhodocyclaceae</taxon>
        <taxon>Dentiradicibacter</taxon>
    </lineage>
</organism>
<dbReference type="InterPro" id="IPR008183">
    <property type="entry name" value="Aldose_1/G6P_1-epimerase"/>
</dbReference>
<dbReference type="Gene3D" id="2.70.98.10">
    <property type="match status" value="1"/>
</dbReference>
<evidence type="ECO:0000256" key="1">
    <source>
        <dbReference type="ARBA" id="ARBA00001096"/>
    </source>
</evidence>
<sequence length="305" mass="33600">MSKQIPAELIKRTPGLALRHSSELWPERHQPGDAGLPMLAVDNALGRAILSPHGAQVVSFQPVGGEEMLWLSPLTAFRAGTPIRGGIPLCLPWFGPGADGKRMHGFARNHTWTLTGAGTTPAGETHIVMELSGEASFCDLWPHAFAFRFDLLVGARLTLGLSVENRSPRPVPLSFAFHTYFAVANVADIRIGGLNGTRYLDKLDKRNPQRRKRQTGEVTISAHTDRIYLDVPRCQSLVTPAGQTHIESDARCAVVWNAWDNDRNMPDLGAGNHVGYVCIERGDVADHAIMLMPGECYRRWMILQN</sequence>
<comment type="catalytic activity">
    <reaction evidence="1">
        <text>alpha-D-glucose 6-phosphate = beta-D-glucose 6-phosphate</text>
        <dbReference type="Rhea" id="RHEA:16249"/>
        <dbReference type="ChEBI" id="CHEBI:58225"/>
        <dbReference type="ChEBI" id="CHEBI:58247"/>
        <dbReference type="EC" id="5.1.3.15"/>
    </reaction>
</comment>
<comment type="similarity">
    <text evidence="2 4">Belongs to the glucose-6-phosphate 1-epimerase family.</text>
</comment>
<dbReference type="PANTHER" id="PTHR11122">
    <property type="entry name" value="APOSPORY-ASSOCIATED PROTEIN C-RELATED"/>
    <property type="match status" value="1"/>
</dbReference>
<evidence type="ECO:0000256" key="4">
    <source>
        <dbReference type="PIRNR" id="PIRNR016020"/>
    </source>
</evidence>
<dbReference type="Pfam" id="PF01263">
    <property type="entry name" value="Aldose_epim"/>
    <property type="match status" value="1"/>
</dbReference>
<keyword evidence="3 4" id="KW-0413">Isomerase</keyword>
<dbReference type="PANTHER" id="PTHR11122:SF13">
    <property type="entry name" value="GLUCOSE-6-PHOSPHATE 1-EPIMERASE"/>
    <property type="match status" value="1"/>
</dbReference>
<dbReference type="EC" id="5.1.3.15" evidence="4"/>
<comment type="caution">
    <text evidence="5">The sequence shown here is derived from an EMBL/GenBank/DDBJ whole genome shotgun (WGS) entry which is preliminary data.</text>
</comment>
<dbReference type="Proteomes" id="UP001574673">
    <property type="component" value="Unassembled WGS sequence"/>
</dbReference>
<reference evidence="6" key="1">
    <citation type="submission" date="2024-06" db="EMBL/GenBank/DDBJ databases">
        <title>Radixoralia hellwigii gen. nov., sp nov., isolated from a root canal in the human oral cavity.</title>
        <authorList>
            <person name="Bartsch S."/>
            <person name="Wittmer A."/>
            <person name="Schulz A.-K."/>
            <person name="Neumann-Schaal M."/>
            <person name="Wolf J."/>
            <person name="Gronow S."/>
            <person name="Tennert C."/>
            <person name="Haecker G."/>
            <person name="Cieplik F."/>
            <person name="Al-Ahmad A."/>
        </authorList>
    </citation>
    <scope>NUCLEOTIDE SEQUENCE [LARGE SCALE GENOMIC DNA]</scope>
    <source>
        <strain evidence="6">Wk13</strain>
    </source>
</reference>
<dbReference type="SUPFAM" id="SSF74650">
    <property type="entry name" value="Galactose mutarotase-like"/>
    <property type="match status" value="1"/>
</dbReference>
<dbReference type="InterPro" id="IPR025532">
    <property type="entry name" value="G6P_1-epimerase"/>
</dbReference>
<gene>
    <name evidence="5" type="ORF">ABCS64_00685</name>
</gene>